<gene>
    <name evidence="3" type="ORF">NYP16_07685</name>
</gene>
<comment type="caution">
    <text evidence="3">The sequence shown here is derived from an EMBL/GenBank/DDBJ whole genome shotgun (WGS) entry which is preliminary data.</text>
</comment>
<evidence type="ECO:0000259" key="1">
    <source>
        <dbReference type="Pfam" id="PF06032"/>
    </source>
</evidence>
<dbReference type="InterPro" id="IPR010318">
    <property type="entry name" value="S-Me-THD_N"/>
</dbReference>
<dbReference type="AlphaFoldDB" id="A0A9X3Z767"/>
<dbReference type="InterPro" id="IPR024071">
    <property type="entry name" value="S-Me-THD_C_sf"/>
</dbReference>
<dbReference type="Gene3D" id="2.40.390.10">
    <property type="entry name" value="CV3147-like"/>
    <property type="match status" value="1"/>
</dbReference>
<keyword evidence="4" id="KW-1185">Reference proteome</keyword>
<dbReference type="SUPFAM" id="SSF160991">
    <property type="entry name" value="CV3147-like"/>
    <property type="match status" value="1"/>
</dbReference>
<name>A0A9X3Z767_9PROT</name>
<feature type="domain" description="S-Me-THD-like C-terminal" evidence="2">
    <location>
        <begin position="172"/>
        <end position="360"/>
    </location>
</feature>
<reference evidence="3" key="1">
    <citation type="submission" date="2022-08" db="EMBL/GenBank/DDBJ databases">
        <authorList>
            <person name="Vandamme P."/>
            <person name="Hettiarachchi A."/>
            <person name="Peeters C."/>
            <person name="Cnockaert M."/>
            <person name="Carlier A."/>
        </authorList>
    </citation>
    <scope>NUCLEOTIDE SEQUENCE</scope>
    <source>
        <strain evidence="3">LMG 31809</strain>
    </source>
</reference>
<evidence type="ECO:0000313" key="3">
    <source>
        <dbReference type="EMBL" id="MDA5193832.1"/>
    </source>
</evidence>
<sequence>MDTGVLLVEQDIRDLARGTAFLGSGGGGDPHAVVLQLLDILQKSGQIRLINMADLPHDALVAPCGWMGAPTVGEEKLPNGREPVAGLRMLEHLKGRKVDALIASEIGGSNGLAAMVLAAAEGLPVVDGDGMGRAFPEAQMVTYNIYGLSPNPVVFSDSNGNCLAMEAVNAAEGERIGRQIAVMMGGACHVFDFAASGYEIKQYAVRGTVSLAVNIGRAIREAKASQRDPFEALFSCLRSTGYYNHAGILFDGRIVDLQRNTVGGFSIGSLTIEAFGDSGETVKVEFQNENLKAYKGGQLLATVPDIISVLDRETADTITTEKLKYGQRVKLVGTSVPPILRTPEALAILGPLAFGFPEIYCPIEQLNNWI</sequence>
<feature type="domain" description="S-Me-THD N-terminal" evidence="1">
    <location>
        <begin position="10"/>
        <end position="166"/>
    </location>
</feature>
<evidence type="ECO:0000313" key="4">
    <source>
        <dbReference type="Proteomes" id="UP001141619"/>
    </source>
</evidence>
<evidence type="ECO:0000259" key="2">
    <source>
        <dbReference type="Pfam" id="PF20906"/>
    </source>
</evidence>
<dbReference type="RefSeq" id="WP_274943525.1">
    <property type="nucleotide sequence ID" value="NZ_JANWOI010000002.1"/>
</dbReference>
<organism evidence="3 4">
    <name type="scientific">Govanella unica</name>
    <dbReference type="NCBI Taxonomy" id="2975056"/>
    <lineage>
        <taxon>Bacteria</taxon>
        <taxon>Pseudomonadati</taxon>
        <taxon>Pseudomonadota</taxon>
        <taxon>Alphaproteobacteria</taxon>
        <taxon>Emcibacterales</taxon>
        <taxon>Govanellaceae</taxon>
        <taxon>Govanella</taxon>
    </lineage>
</organism>
<reference evidence="3" key="2">
    <citation type="journal article" date="2023" name="Syst. Appl. Microbiol.">
        <title>Govania unica gen. nov., sp. nov., a rare biosphere bacterium that represents a novel family in the class Alphaproteobacteria.</title>
        <authorList>
            <person name="Vandamme P."/>
            <person name="Peeters C."/>
            <person name="Hettiarachchi A."/>
            <person name="Cnockaert M."/>
            <person name="Carlier A."/>
        </authorList>
    </citation>
    <scope>NUCLEOTIDE SEQUENCE</scope>
    <source>
        <strain evidence="3">LMG 31809</strain>
    </source>
</reference>
<accession>A0A9X3Z767</accession>
<dbReference type="Gene3D" id="3.40.1610.10">
    <property type="entry name" value="CV3147-like domain"/>
    <property type="match status" value="1"/>
</dbReference>
<dbReference type="InterPro" id="IPR027479">
    <property type="entry name" value="S-Me-THD_N_sf"/>
</dbReference>
<protein>
    <submittedName>
        <fullName evidence="3">DUF917 domain-containing protein</fullName>
    </submittedName>
</protein>
<proteinExistence type="predicted"/>
<dbReference type="EMBL" id="JANWOI010000002">
    <property type="protein sequence ID" value="MDA5193832.1"/>
    <property type="molecule type" value="Genomic_DNA"/>
</dbReference>
<dbReference type="InterPro" id="IPR048350">
    <property type="entry name" value="S-Me-THD-like_C"/>
</dbReference>
<dbReference type="Pfam" id="PF06032">
    <property type="entry name" value="S-Me-THD_N"/>
    <property type="match status" value="1"/>
</dbReference>
<dbReference type="Proteomes" id="UP001141619">
    <property type="component" value="Unassembled WGS sequence"/>
</dbReference>
<dbReference type="Pfam" id="PF20906">
    <property type="entry name" value="S-Me-THD_C"/>
    <property type="match status" value="1"/>
</dbReference>